<feature type="domain" description="Helix-turn-helix" evidence="1">
    <location>
        <begin position="69"/>
        <end position="116"/>
    </location>
</feature>
<dbReference type="KEGG" id="fcr:HYN56_19980"/>
<dbReference type="Proteomes" id="UP000245250">
    <property type="component" value="Chromosome"/>
</dbReference>
<reference evidence="2 3" key="1">
    <citation type="submission" date="2018-05" db="EMBL/GenBank/DDBJ databases">
        <title>Genome sequencing of Flavobacterium sp. HYN0056.</title>
        <authorList>
            <person name="Yi H."/>
            <person name="Baek C."/>
        </authorList>
    </citation>
    <scope>NUCLEOTIDE SEQUENCE [LARGE SCALE GENOMIC DNA]</scope>
    <source>
        <strain evidence="2 3">HYN0056</strain>
    </source>
</reference>
<gene>
    <name evidence="2" type="ORF">HYN56_19980</name>
</gene>
<evidence type="ECO:0000313" key="3">
    <source>
        <dbReference type="Proteomes" id="UP000245250"/>
    </source>
</evidence>
<keyword evidence="3" id="KW-1185">Reference proteome</keyword>
<proteinExistence type="predicted"/>
<dbReference type="Pfam" id="PF12728">
    <property type="entry name" value="HTH_17"/>
    <property type="match status" value="1"/>
</dbReference>
<dbReference type="RefSeq" id="WP_109193798.1">
    <property type="nucleotide sequence ID" value="NZ_CP029255.1"/>
</dbReference>
<protein>
    <submittedName>
        <fullName evidence="2">DNA-binding protein</fullName>
    </submittedName>
</protein>
<name>A0A2S1YQP7_9FLAO</name>
<dbReference type="EMBL" id="CP029255">
    <property type="protein sequence ID" value="AWK06381.1"/>
    <property type="molecule type" value="Genomic_DNA"/>
</dbReference>
<accession>A0A2S1YQP7</accession>
<dbReference type="OrthoDB" id="1003442at2"/>
<dbReference type="AlphaFoldDB" id="A0A2S1YQP7"/>
<keyword evidence="2" id="KW-0238">DNA-binding</keyword>
<organism evidence="2 3">
    <name type="scientific">Flavobacterium crocinum</name>
    <dbReference type="NCBI Taxonomy" id="2183896"/>
    <lineage>
        <taxon>Bacteria</taxon>
        <taxon>Pseudomonadati</taxon>
        <taxon>Bacteroidota</taxon>
        <taxon>Flavobacteriia</taxon>
        <taxon>Flavobacteriales</taxon>
        <taxon>Flavobacteriaceae</taxon>
        <taxon>Flavobacterium</taxon>
    </lineage>
</organism>
<sequence length="190" mass="21681">MSSNIRITKVCQFCNNEFTAKTIKTKFCSLACGSKSYKKRRRKNKKEAARLQRESINNAEMLRLGKLEFLSIDEASIFIGISRRTLYRAISRKELTVGKLGSRTFIGREFIDQFVEDLQNGLKPNSSEAGKFPGIEKCYSMSEAQIKFNVSPSALYGILKRQEIVKYKSGKFVYVAKSDLDSLFNTECHE</sequence>
<dbReference type="InterPro" id="IPR041657">
    <property type="entry name" value="HTH_17"/>
</dbReference>
<dbReference type="GO" id="GO:0003677">
    <property type="term" value="F:DNA binding"/>
    <property type="evidence" value="ECO:0007669"/>
    <property type="project" value="UniProtKB-KW"/>
</dbReference>
<evidence type="ECO:0000259" key="1">
    <source>
        <dbReference type="Pfam" id="PF12728"/>
    </source>
</evidence>
<evidence type="ECO:0000313" key="2">
    <source>
        <dbReference type="EMBL" id="AWK06381.1"/>
    </source>
</evidence>